<dbReference type="PROSITE" id="PS50042">
    <property type="entry name" value="CNMP_BINDING_3"/>
    <property type="match status" value="1"/>
</dbReference>
<keyword evidence="6" id="KW-1185">Reference proteome</keyword>
<proteinExistence type="predicted"/>
<feature type="domain" description="Cyclic nucleotide-binding" evidence="3">
    <location>
        <begin position="510"/>
        <end position="574"/>
    </location>
</feature>
<dbReference type="GO" id="GO:0008270">
    <property type="term" value="F:zinc ion binding"/>
    <property type="evidence" value="ECO:0007669"/>
    <property type="project" value="UniProtKB-KW"/>
</dbReference>
<dbReference type="GO" id="GO:0005249">
    <property type="term" value="F:voltage-gated potassium channel activity"/>
    <property type="evidence" value="ECO:0007669"/>
    <property type="project" value="TreeGrafter"/>
</dbReference>
<dbReference type="CDD" id="cd00038">
    <property type="entry name" value="CAP_ED"/>
    <property type="match status" value="1"/>
</dbReference>
<feature type="transmembrane region" description="Helical" evidence="2">
    <location>
        <begin position="368"/>
        <end position="385"/>
    </location>
</feature>
<organism evidence="5 6">
    <name type="scientific">Paramecium primaurelia</name>
    <dbReference type="NCBI Taxonomy" id="5886"/>
    <lineage>
        <taxon>Eukaryota</taxon>
        <taxon>Sar</taxon>
        <taxon>Alveolata</taxon>
        <taxon>Ciliophora</taxon>
        <taxon>Intramacronucleata</taxon>
        <taxon>Oligohymenophorea</taxon>
        <taxon>Peniculida</taxon>
        <taxon>Parameciidae</taxon>
        <taxon>Paramecium</taxon>
    </lineage>
</organism>
<evidence type="ECO:0000259" key="4">
    <source>
        <dbReference type="PROSITE" id="PS50158"/>
    </source>
</evidence>
<keyword evidence="1" id="KW-0479">Metal-binding</keyword>
<dbReference type="PANTHER" id="PTHR45689">
    <property type="entry name" value="I[[H]] CHANNEL, ISOFORM E"/>
    <property type="match status" value="1"/>
</dbReference>
<dbReference type="GO" id="GO:0003676">
    <property type="term" value="F:nucleic acid binding"/>
    <property type="evidence" value="ECO:0007669"/>
    <property type="project" value="InterPro"/>
</dbReference>
<feature type="transmembrane region" description="Helical" evidence="2">
    <location>
        <begin position="180"/>
        <end position="202"/>
    </location>
</feature>
<dbReference type="Proteomes" id="UP000688137">
    <property type="component" value="Unassembled WGS sequence"/>
</dbReference>
<evidence type="ECO:0000256" key="2">
    <source>
        <dbReference type="SAM" id="Phobius"/>
    </source>
</evidence>
<dbReference type="PANTHER" id="PTHR45689:SF5">
    <property type="entry name" value="I[[H]] CHANNEL, ISOFORM E"/>
    <property type="match status" value="1"/>
</dbReference>
<keyword evidence="2" id="KW-1133">Transmembrane helix</keyword>
<dbReference type="Pfam" id="PF07885">
    <property type="entry name" value="Ion_trans_2"/>
    <property type="match status" value="1"/>
</dbReference>
<keyword evidence="2" id="KW-0812">Transmembrane</keyword>
<feature type="transmembrane region" description="Helical" evidence="2">
    <location>
        <begin position="249"/>
        <end position="269"/>
    </location>
</feature>
<keyword evidence="1" id="KW-0863">Zinc-finger</keyword>
<feature type="transmembrane region" description="Helical" evidence="2">
    <location>
        <begin position="290"/>
        <end position="312"/>
    </location>
</feature>
<dbReference type="InterPro" id="IPR013099">
    <property type="entry name" value="K_chnl_dom"/>
</dbReference>
<dbReference type="InterPro" id="IPR000595">
    <property type="entry name" value="cNMP-bd_dom"/>
</dbReference>
<evidence type="ECO:0000313" key="5">
    <source>
        <dbReference type="EMBL" id="CAD8091563.1"/>
    </source>
</evidence>
<evidence type="ECO:0000256" key="1">
    <source>
        <dbReference type="PROSITE-ProRule" id="PRU00047"/>
    </source>
</evidence>
<reference evidence="5" key="1">
    <citation type="submission" date="2021-01" db="EMBL/GenBank/DDBJ databases">
        <authorList>
            <consortium name="Genoscope - CEA"/>
            <person name="William W."/>
        </authorList>
    </citation>
    <scope>NUCLEOTIDE SEQUENCE</scope>
</reference>
<sequence length="888" mass="104644">MKNKLVFPFAFEAKLLSEQNESNILSSKIQSSNIMQCRSSPFQADFLYLPTSDRKQLNYQKKNVFIRKFIDNMLDQIRKVKKLTNYHISLIGDQGASEEVLTKRKSSTLHHLNQQQMRFCQDIKKSIIIKLEKLPLIHPGQYMKVIWDIVAVTARLYFLYIIPIDLAWVTQQFIFHDLHYISIMFLLILVFDLLLSLNTIYFQNGEAVQSRIKIIKNSLYNTYGLQWISVLQLLIYFIISAFTDISLDISNNLINIGLLIFLVHHKTIINYVTNYEEGLNLSKQTSSILALLKLIAFLFYVIHLFSCFWFWIGKYSIDNYEGKSWLISTNMLEQSWNTQYLQAFYYTAVTIFTVGYGDVTPQSNIEKIVSVILIMISSIQLPYSVNTVGTIITEMTAFSEEKKRKLRIINSYMNKTSLSSGLQVQVRKYLSYYWENKVVSQSEEEKEIIDSLSEFLKQSLISEAHQKIFDQCSLFRIPFTEQFKKQLIKEVQEVLLSPEQDMKQPNDILLYYIEEGSVQICLQQGRKINLGIVNKGASIGVKNFILGIESLESFKSVGFTKAMILKRKSFLKILQDHPEDYELFCSIRDKLIFQGDDQYFNVECFSCGKLSHKLIDCPLIKFIPDQEFLIKNYLYPKNQERVKFDRTRLKGQSLNQNLKKLEQCALLIQKDDPQLFQLYKFDNILNIDEEQLKHYIKKSNATQIINHHIPMIKKKIISTFEQNQDPIRKKFRQLVNKLISINKIYPYFLIQTYVQFEKIIEQRSIQQTLQILEQRLKNIHQLDNKRFNKYLNDINFIIQKLSNKTYIDDQEFESPQTYKYYFRKDNFSIVKQKNFLQNLSILKKFIQYVQYPGDIIQQFKLTQIGMFLVAHKRRQNFCVSADQVAVIK</sequence>
<dbReference type="InterPro" id="IPR001878">
    <property type="entry name" value="Znf_CCHC"/>
</dbReference>
<dbReference type="AlphaFoldDB" id="A0A8S1NPN5"/>
<evidence type="ECO:0000259" key="3">
    <source>
        <dbReference type="PROSITE" id="PS50042"/>
    </source>
</evidence>
<comment type="caution">
    <text evidence="5">The sequence shown here is derived from an EMBL/GenBank/DDBJ whole genome shotgun (WGS) entry which is preliminary data.</text>
</comment>
<accession>A0A8S1NPN5</accession>
<name>A0A8S1NPN5_PARPR</name>
<keyword evidence="2" id="KW-0472">Membrane</keyword>
<dbReference type="PROSITE" id="PS50158">
    <property type="entry name" value="ZF_CCHC"/>
    <property type="match status" value="1"/>
</dbReference>
<dbReference type="EMBL" id="CAJJDM010000091">
    <property type="protein sequence ID" value="CAD8091563.1"/>
    <property type="molecule type" value="Genomic_DNA"/>
</dbReference>
<keyword evidence="1" id="KW-0862">Zinc</keyword>
<dbReference type="OMA" id="SWNTQYL"/>
<dbReference type="GO" id="GO:0098855">
    <property type="term" value="C:HCN channel complex"/>
    <property type="evidence" value="ECO:0007669"/>
    <property type="project" value="TreeGrafter"/>
</dbReference>
<dbReference type="GO" id="GO:0035725">
    <property type="term" value="P:sodium ion transmembrane transport"/>
    <property type="evidence" value="ECO:0007669"/>
    <property type="project" value="TreeGrafter"/>
</dbReference>
<dbReference type="InterPro" id="IPR051413">
    <property type="entry name" value="K/Na_HCN_channel"/>
</dbReference>
<evidence type="ECO:0000313" key="6">
    <source>
        <dbReference type="Proteomes" id="UP000688137"/>
    </source>
</evidence>
<feature type="transmembrane region" description="Helical" evidence="2">
    <location>
        <begin position="223"/>
        <end position="243"/>
    </location>
</feature>
<feature type="transmembrane region" description="Helical" evidence="2">
    <location>
        <begin position="339"/>
        <end position="356"/>
    </location>
</feature>
<protein>
    <recommendedName>
        <fullName evidence="7">Cyclic nucleotide-binding domain-containing protein</fullName>
    </recommendedName>
</protein>
<evidence type="ECO:0008006" key="7">
    <source>
        <dbReference type="Google" id="ProtNLM"/>
    </source>
</evidence>
<feature type="transmembrane region" description="Helical" evidence="2">
    <location>
        <begin position="145"/>
        <end position="168"/>
    </location>
</feature>
<feature type="domain" description="CCHC-type" evidence="4">
    <location>
        <begin position="604"/>
        <end position="618"/>
    </location>
</feature>
<gene>
    <name evidence="5" type="ORF">PPRIM_AZ9-3.1.T0880133</name>
</gene>
<dbReference type="GO" id="GO:0003254">
    <property type="term" value="P:regulation of membrane depolarization"/>
    <property type="evidence" value="ECO:0007669"/>
    <property type="project" value="TreeGrafter"/>
</dbReference>